<dbReference type="SUPFAM" id="SSF50118">
    <property type="entry name" value="Cell growth inhibitor/plasmid maintenance toxic component"/>
    <property type="match status" value="1"/>
</dbReference>
<reference evidence="1" key="1">
    <citation type="journal article" date="2021" name="PeerJ">
        <title>Extensive microbial diversity within the chicken gut microbiome revealed by metagenomics and culture.</title>
        <authorList>
            <person name="Gilroy R."/>
            <person name="Ravi A."/>
            <person name="Getino M."/>
            <person name="Pursley I."/>
            <person name="Horton D.L."/>
            <person name="Alikhan N.F."/>
            <person name="Baker D."/>
            <person name="Gharbi K."/>
            <person name="Hall N."/>
            <person name="Watson M."/>
            <person name="Adriaenssens E.M."/>
            <person name="Foster-Nyarko E."/>
            <person name="Jarju S."/>
            <person name="Secka A."/>
            <person name="Antonio M."/>
            <person name="Oren A."/>
            <person name="Chaudhuri R.R."/>
            <person name="La Ragione R."/>
            <person name="Hildebrand F."/>
            <person name="Pallen M.J."/>
        </authorList>
    </citation>
    <scope>NUCLEOTIDE SEQUENCE</scope>
    <source>
        <strain evidence="1">7886</strain>
    </source>
</reference>
<dbReference type="Proteomes" id="UP000747013">
    <property type="component" value="Unassembled WGS sequence"/>
</dbReference>
<proteinExistence type="predicted"/>
<dbReference type="EMBL" id="DYWC01000143">
    <property type="protein sequence ID" value="HJF87060.1"/>
    <property type="molecule type" value="Genomic_DNA"/>
</dbReference>
<organism evidence="1 2">
    <name type="scientific">Companilactobacillus farciminis</name>
    <dbReference type="NCBI Taxonomy" id="1612"/>
    <lineage>
        <taxon>Bacteria</taxon>
        <taxon>Bacillati</taxon>
        <taxon>Bacillota</taxon>
        <taxon>Bacilli</taxon>
        <taxon>Lactobacillales</taxon>
        <taxon>Lactobacillaceae</taxon>
        <taxon>Companilactobacillus</taxon>
    </lineage>
</organism>
<accession>A0A921L9E0</accession>
<protein>
    <submittedName>
        <fullName evidence="1">Uncharacterized protein</fullName>
    </submittedName>
</protein>
<reference evidence="1" key="2">
    <citation type="submission" date="2021-09" db="EMBL/GenBank/DDBJ databases">
        <authorList>
            <person name="Gilroy R."/>
        </authorList>
    </citation>
    <scope>NUCLEOTIDE SEQUENCE</scope>
    <source>
        <strain evidence="1">7886</strain>
    </source>
</reference>
<sequence>MRINDIYLAYASWGKAGKQRPILIVDYDDQTLSFYAITSKYHHKSKAMQAIRYPLVDWQGEGLAKQSYVVIDPHKRTH</sequence>
<evidence type="ECO:0000313" key="2">
    <source>
        <dbReference type="Proteomes" id="UP000747013"/>
    </source>
</evidence>
<dbReference type="AlphaFoldDB" id="A0A921L9E0"/>
<evidence type="ECO:0000313" key="1">
    <source>
        <dbReference type="EMBL" id="HJF87060.1"/>
    </source>
</evidence>
<name>A0A921L9E0_9LACO</name>
<gene>
    <name evidence="1" type="ORF">K8V88_06445</name>
</gene>
<comment type="caution">
    <text evidence="1">The sequence shown here is derived from an EMBL/GenBank/DDBJ whole genome shotgun (WGS) entry which is preliminary data.</text>
</comment>